<proteinExistence type="predicted"/>
<dbReference type="InterPro" id="IPR019239">
    <property type="entry name" value="VapB_antitoxin"/>
</dbReference>
<dbReference type="AlphaFoldDB" id="A0A1T5NQ87"/>
<dbReference type="Proteomes" id="UP000190166">
    <property type="component" value="Unassembled WGS sequence"/>
</dbReference>
<sequence length="63" mass="7459">MAKTNIDLDDKLIKEAMKLNKGKTKEEVVNEALREYILGVKNRELLDMKGKIYWDDNLNEKYK</sequence>
<evidence type="ECO:0000313" key="1">
    <source>
        <dbReference type="EMBL" id="SKD02605.1"/>
    </source>
</evidence>
<dbReference type="EMBL" id="FUZZ01000001">
    <property type="protein sequence ID" value="SKD02605.1"/>
    <property type="molecule type" value="Genomic_DNA"/>
</dbReference>
<dbReference type="RefSeq" id="WP_079470074.1">
    <property type="nucleotide sequence ID" value="NZ_FUZZ01000001.1"/>
</dbReference>
<organism evidence="1 2">
    <name type="scientific">Chitinophaga ginsengisegetis</name>
    <dbReference type="NCBI Taxonomy" id="393003"/>
    <lineage>
        <taxon>Bacteria</taxon>
        <taxon>Pseudomonadati</taxon>
        <taxon>Bacteroidota</taxon>
        <taxon>Chitinophagia</taxon>
        <taxon>Chitinophagales</taxon>
        <taxon>Chitinophagaceae</taxon>
        <taxon>Chitinophaga</taxon>
    </lineage>
</organism>
<keyword evidence="2" id="KW-1185">Reference proteome</keyword>
<dbReference type="Pfam" id="PF09957">
    <property type="entry name" value="VapB_antitoxin"/>
    <property type="match status" value="1"/>
</dbReference>
<accession>A0A1T5NQ87</accession>
<gene>
    <name evidence="1" type="ORF">SAMN05660461_2583</name>
</gene>
<name>A0A1T5NQ87_9BACT</name>
<reference evidence="1 2" key="1">
    <citation type="submission" date="2017-02" db="EMBL/GenBank/DDBJ databases">
        <authorList>
            <person name="Peterson S.W."/>
        </authorList>
    </citation>
    <scope>NUCLEOTIDE SEQUENCE [LARGE SCALE GENOMIC DNA]</scope>
    <source>
        <strain evidence="1 2">DSM 18108</strain>
    </source>
</reference>
<evidence type="ECO:0000313" key="2">
    <source>
        <dbReference type="Proteomes" id="UP000190166"/>
    </source>
</evidence>
<protein>
    <submittedName>
        <fullName evidence="1">Antitoxin of type II TA system, VapB</fullName>
    </submittedName>
</protein>
<dbReference type="STRING" id="393003.SAMN05660461_2583"/>